<name>A0A1A8L1F0_9TELE</name>
<dbReference type="SUPFAM" id="SSF53098">
    <property type="entry name" value="Ribonuclease H-like"/>
    <property type="match status" value="1"/>
</dbReference>
<reference evidence="6" key="1">
    <citation type="submission" date="2016-05" db="EMBL/GenBank/DDBJ databases">
        <authorList>
            <person name="Lavstsen T."/>
            <person name="Jespersen J.S."/>
        </authorList>
    </citation>
    <scope>NUCLEOTIDE SEQUENCE</scope>
    <source>
        <tissue evidence="6">Brain</tissue>
    </source>
</reference>
<proteinExistence type="predicted"/>
<comment type="subcellular location">
    <subcellularLocation>
        <location evidence="1">Nucleus</location>
    </subcellularLocation>
</comment>
<dbReference type="InterPro" id="IPR052035">
    <property type="entry name" value="ZnF_BED_domain_contain"/>
</dbReference>
<evidence type="ECO:0000256" key="2">
    <source>
        <dbReference type="ARBA" id="ARBA00022723"/>
    </source>
</evidence>
<evidence type="ECO:0000313" key="6">
    <source>
        <dbReference type="EMBL" id="SBR37714.1"/>
    </source>
</evidence>
<keyword evidence="5" id="KW-0539">Nucleus</keyword>
<evidence type="ECO:0000256" key="5">
    <source>
        <dbReference type="ARBA" id="ARBA00023242"/>
    </source>
</evidence>
<accession>A0A1A8L1F0</accession>
<dbReference type="PANTHER" id="PTHR46481">
    <property type="entry name" value="ZINC FINGER BED DOMAIN-CONTAINING PROTEIN 4"/>
    <property type="match status" value="1"/>
</dbReference>
<sequence length="183" mass="20867">MVLSVELLKGSGKWPDMELVRCAGHTLQLCVNAALKEDPVARTVAAARRLVGHFKKGHQAKTGLKEKRVQQKAPEHKLIQDVATRWNSTCFMLERLLEQRWPITAILSDPSYSKRSDSSTLDMTTEQWNVAEDITDVLKLFITLTELLSEETNTSLSATFPMLKNKKKVILWPQITIVQQRRR</sequence>
<dbReference type="EMBL" id="HAEF01000332">
    <property type="protein sequence ID" value="SBR37714.1"/>
    <property type="molecule type" value="Transcribed_RNA"/>
</dbReference>
<evidence type="ECO:0000256" key="3">
    <source>
        <dbReference type="ARBA" id="ARBA00022771"/>
    </source>
</evidence>
<protein>
    <submittedName>
        <fullName evidence="6">Uncharacterized protein</fullName>
    </submittedName>
</protein>
<dbReference type="AlphaFoldDB" id="A0A1A8L1F0"/>
<keyword evidence="2" id="KW-0479">Metal-binding</keyword>
<evidence type="ECO:0000256" key="1">
    <source>
        <dbReference type="ARBA" id="ARBA00004123"/>
    </source>
</evidence>
<dbReference type="GO" id="GO:0008270">
    <property type="term" value="F:zinc ion binding"/>
    <property type="evidence" value="ECO:0007669"/>
    <property type="project" value="UniProtKB-KW"/>
</dbReference>
<dbReference type="GO" id="GO:0005634">
    <property type="term" value="C:nucleus"/>
    <property type="evidence" value="ECO:0007669"/>
    <property type="project" value="UniProtKB-SubCell"/>
</dbReference>
<organism evidence="6">
    <name type="scientific">Nothobranchius pienaari</name>
    <dbReference type="NCBI Taxonomy" id="704102"/>
    <lineage>
        <taxon>Eukaryota</taxon>
        <taxon>Metazoa</taxon>
        <taxon>Chordata</taxon>
        <taxon>Craniata</taxon>
        <taxon>Vertebrata</taxon>
        <taxon>Euteleostomi</taxon>
        <taxon>Actinopterygii</taxon>
        <taxon>Neopterygii</taxon>
        <taxon>Teleostei</taxon>
        <taxon>Neoteleostei</taxon>
        <taxon>Acanthomorphata</taxon>
        <taxon>Ovalentaria</taxon>
        <taxon>Atherinomorphae</taxon>
        <taxon>Cyprinodontiformes</taxon>
        <taxon>Nothobranchiidae</taxon>
        <taxon>Nothobranchius</taxon>
    </lineage>
</organism>
<keyword evidence="3" id="KW-0863">Zinc-finger</keyword>
<dbReference type="InterPro" id="IPR012337">
    <property type="entry name" value="RNaseH-like_sf"/>
</dbReference>
<reference evidence="6" key="2">
    <citation type="submission" date="2016-06" db="EMBL/GenBank/DDBJ databases">
        <title>The genome of a short-lived fish provides insights into sex chromosome evolution and the genetic control of aging.</title>
        <authorList>
            <person name="Reichwald K."/>
            <person name="Felder M."/>
            <person name="Petzold A."/>
            <person name="Koch P."/>
            <person name="Groth M."/>
            <person name="Platzer M."/>
        </authorList>
    </citation>
    <scope>NUCLEOTIDE SEQUENCE</scope>
    <source>
        <tissue evidence="6">Brain</tissue>
    </source>
</reference>
<gene>
    <name evidence="6" type="primary">CU138508.1</name>
</gene>
<keyword evidence="4" id="KW-0862">Zinc</keyword>
<dbReference type="PANTHER" id="PTHR46481:SF10">
    <property type="entry name" value="ZINC FINGER BED DOMAIN-CONTAINING PROTEIN 39"/>
    <property type="match status" value="1"/>
</dbReference>
<evidence type="ECO:0000256" key="4">
    <source>
        <dbReference type="ARBA" id="ARBA00022833"/>
    </source>
</evidence>